<sequence>MSSVPPTDPDAPPSAACRVLITGANSGLGLALARALLDSSEVYHVMLACRSLEKGHHAIAQLNDEFQHRFADGRGARIVVLDVNDDDSLRRAYHHVLIKEQGLDILVNNAGAQFDHLSVSGQMSIRESFTQTLAVHVSSPHVVTNTFAPLLIESTHPLKAVLFVSSRSASLANHEAKVMAEDQAPGPGWPKSDQYYIHKSKDDNNHGPGLIIPAYRTAKCAESMLVREWARVLENDHVRVFGVSPGLLVTNLGKGAAFLSRLGGEDAMVGGVFLREVIEGSRDKDVGKVVGRKGVQPW</sequence>
<dbReference type="VEuPathDB" id="FungiDB:TREMEDRAFT_69877"/>
<dbReference type="PRINTS" id="PR00081">
    <property type="entry name" value="GDHRDH"/>
</dbReference>
<organism evidence="2 3">
    <name type="scientific">Tremella mesenterica</name>
    <name type="common">Jelly fungus</name>
    <dbReference type="NCBI Taxonomy" id="5217"/>
    <lineage>
        <taxon>Eukaryota</taxon>
        <taxon>Fungi</taxon>
        <taxon>Dikarya</taxon>
        <taxon>Basidiomycota</taxon>
        <taxon>Agaricomycotina</taxon>
        <taxon>Tremellomycetes</taxon>
        <taxon>Tremellales</taxon>
        <taxon>Tremellaceae</taxon>
        <taxon>Tremella</taxon>
    </lineage>
</organism>
<evidence type="ECO:0008006" key="4">
    <source>
        <dbReference type="Google" id="ProtNLM"/>
    </source>
</evidence>
<keyword evidence="3" id="KW-1185">Reference proteome</keyword>
<dbReference type="InterPro" id="IPR051468">
    <property type="entry name" value="Fungal_SecMetab_SDRs"/>
</dbReference>
<dbReference type="OrthoDB" id="1933717at2759"/>
<dbReference type="InParanoid" id="A0A4Q1B8M9"/>
<name>A0A4Q1B8M9_TREME</name>
<dbReference type="GO" id="GO:0005737">
    <property type="term" value="C:cytoplasm"/>
    <property type="evidence" value="ECO:0007669"/>
    <property type="project" value="TreeGrafter"/>
</dbReference>
<comment type="similarity">
    <text evidence="1">Belongs to the short-chain dehydrogenases/reductases (SDR) family.</text>
</comment>
<protein>
    <recommendedName>
        <fullName evidence="4">Short-chain dehydrogenase</fullName>
    </recommendedName>
</protein>
<comment type="caution">
    <text evidence="2">The sequence shown here is derived from an EMBL/GenBank/DDBJ whole genome shotgun (WGS) entry which is preliminary data.</text>
</comment>
<dbReference type="AlphaFoldDB" id="A0A4Q1B8M9"/>
<dbReference type="PANTHER" id="PTHR43544:SF32">
    <property type="entry name" value="CHAIN DEHYDROGENASE, PUTATIVE (AFU_ORTHOLOGUE AFUA_5G01530)-RELATED"/>
    <property type="match status" value="1"/>
</dbReference>
<dbReference type="PANTHER" id="PTHR43544">
    <property type="entry name" value="SHORT-CHAIN DEHYDROGENASE/REDUCTASE"/>
    <property type="match status" value="1"/>
</dbReference>
<dbReference type="GO" id="GO:0016491">
    <property type="term" value="F:oxidoreductase activity"/>
    <property type="evidence" value="ECO:0007669"/>
    <property type="project" value="TreeGrafter"/>
</dbReference>
<dbReference type="GO" id="GO:0019748">
    <property type="term" value="P:secondary metabolic process"/>
    <property type="evidence" value="ECO:0007669"/>
    <property type="project" value="TreeGrafter"/>
</dbReference>
<dbReference type="FunCoup" id="A0A4Q1B8M9">
    <property type="interactions" value="79"/>
</dbReference>
<evidence type="ECO:0000313" key="3">
    <source>
        <dbReference type="Proteomes" id="UP000289152"/>
    </source>
</evidence>
<reference evidence="2 3" key="1">
    <citation type="submission" date="2016-06" db="EMBL/GenBank/DDBJ databases">
        <title>Evolution of pathogenesis and genome organization in the Tremellales.</title>
        <authorList>
            <person name="Cuomo C."/>
            <person name="Litvintseva A."/>
            <person name="Heitman J."/>
            <person name="Chen Y."/>
            <person name="Sun S."/>
            <person name="Springer D."/>
            <person name="Dromer F."/>
            <person name="Young S."/>
            <person name="Zeng Q."/>
            <person name="Chapman S."/>
            <person name="Gujja S."/>
            <person name="Saif S."/>
            <person name="Birren B."/>
        </authorList>
    </citation>
    <scope>NUCLEOTIDE SEQUENCE [LARGE SCALE GENOMIC DNA]</scope>
    <source>
        <strain evidence="2 3">ATCC 28783</strain>
    </source>
</reference>
<proteinExistence type="inferred from homology"/>
<dbReference type="SUPFAM" id="SSF51735">
    <property type="entry name" value="NAD(P)-binding Rossmann-fold domains"/>
    <property type="match status" value="1"/>
</dbReference>
<gene>
    <name evidence="2" type="ORF">M231_07625</name>
</gene>
<dbReference type="Gene3D" id="3.40.50.720">
    <property type="entry name" value="NAD(P)-binding Rossmann-like Domain"/>
    <property type="match status" value="1"/>
</dbReference>
<dbReference type="Pfam" id="PF00106">
    <property type="entry name" value="adh_short"/>
    <property type="match status" value="1"/>
</dbReference>
<evidence type="ECO:0000256" key="1">
    <source>
        <dbReference type="ARBA" id="ARBA00006484"/>
    </source>
</evidence>
<dbReference type="InterPro" id="IPR036291">
    <property type="entry name" value="NAD(P)-bd_dom_sf"/>
</dbReference>
<accession>A0A4Q1B8M9</accession>
<dbReference type="Proteomes" id="UP000289152">
    <property type="component" value="Unassembled WGS sequence"/>
</dbReference>
<dbReference type="EMBL" id="SDIL01000158">
    <property type="protein sequence ID" value="RXK35108.1"/>
    <property type="molecule type" value="Genomic_DNA"/>
</dbReference>
<dbReference type="InterPro" id="IPR002347">
    <property type="entry name" value="SDR_fam"/>
</dbReference>
<evidence type="ECO:0000313" key="2">
    <source>
        <dbReference type="EMBL" id="RXK35108.1"/>
    </source>
</evidence>